<proteinExistence type="predicted"/>
<feature type="transmembrane region" description="Helical" evidence="2">
    <location>
        <begin position="583"/>
        <end position="603"/>
    </location>
</feature>
<feature type="transmembrane region" description="Helical" evidence="2">
    <location>
        <begin position="609"/>
        <end position="631"/>
    </location>
</feature>
<sequence length="689" mass="77216">MIMAPAAFNSPPTGAMHNMRVCFLIRLLTSKFYSSSVLILRLVATGILGYCQRLYRTVQNLVLRVHWNHISSHTPSPSIYKNVLDEEPERIRTCFSSSATSTLQHAPAADAKQSQEHELQVVVTTPNIEHTGASLVEEETAKDKATRVRAPTRNQSIRFEETAQFLAPLNSLEFFPIAPSDIQRYDRGIKIARNSSKLKFPPGTKNYTDRGPGLKLPDGWVSYTHPEGALYFYHEEKCVFTEENIYENASVSERLLNAATTLFSRAEKDGISVAGCELALEITQRKDGQHMGYYFVEHSRRIVFWLDVFRGEKIFERVRGVKTLSQSKYAIESQYWLHVELFPNDRILPQFVLNELRETIVHAAAETLTSNTSTAPFAAEELREMLHIVETLQLGAGGRNAHSLCVSARLLHTFARSKFFNFCGQIGARLDNDQPMYKSSDPQKITALFTIFSYVLFRAPDLHLRALQKVWLDHRITQVSWRMFIGNLNSEWMELTLYSTVIMNANVAFLAIPGVSDTETATAGQIISYASTVASIGAVVIGLLLVRQNRTKGRDDANEALSFMTRLVGSAFGKESLAIMYSLPYALLMWGMLFFVGALACLVFQATDIVTRCLIGFISAVVGFFVFWCVFTSWDENSAVRSAIGAISVKIRSAWHNRQKNKKDSRQNGSNTSDSSSVMTQSSDASGHV</sequence>
<feature type="transmembrane region" description="Helical" evidence="2">
    <location>
        <begin position="526"/>
        <end position="546"/>
    </location>
</feature>
<gene>
    <name evidence="3" type="ORF">BDQ12DRAFT_692200</name>
</gene>
<dbReference type="OrthoDB" id="2657661at2759"/>
<reference evidence="3 4" key="1">
    <citation type="journal article" date="2019" name="Nat. Ecol. Evol.">
        <title>Megaphylogeny resolves global patterns of mushroom evolution.</title>
        <authorList>
            <person name="Varga T."/>
            <person name="Krizsan K."/>
            <person name="Foldi C."/>
            <person name="Dima B."/>
            <person name="Sanchez-Garcia M."/>
            <person name="Sanchez-Ramirez S."/>
            <person name="Szollosi G.J."/>
            <person name="Szarkandi J.G."/>
            <person name="Papp V."/>
            <person name="Albert L."/>
            <person name="Andreopoulos W."/>
            <person name="Angelini C."/>
            <person name="Antonin V."/>
            <person name="Barry K.W."/>
            <person name="Bougher N.L."/>
            <person name="Buchanan P."/>
            <person name="Buyck B."/>
            <person name="Bense V."/>
            <person name="Catcheside P."/>
            <person name="Chovatia M."/>
            <person name="Cooper J."/>
            <person name="Damon W."/>
            <person name="Desjardin D."/>
            <person name="Finy P."/>
            <person name="Geml J."/>
            <person name="Haridas S."/>
            <person name="Hughes K."/>
            <person name="Justo A."/>
            <person name="Karasinski D."/>
            <person name="Kautmanova I."/>
            <person name="Kiss B."/>
            <person name="Kocsube S."/>
            <person name="Kotiranta H."/>
            <person name="LaButti K.M."/>
            <person name="Lechner B.E."/>
            <person name="Liimatainen K."/>
            <person name="Lipzen A."/>
            <person name="Lukacs Z."/>
            <person name="Mihaltcheva S."/>
            <person name="Morgado L.N."/>
            <person name="Niskanen T."/>
            <person name="Noordeloos M.E."/>
            <person name="Ohm R.A."/>
            <person name="Ortiz-Santana B."/>
            <person name="Ovrebo C."/>
            <person name="Racz N."/>
            <person name="Riley R."/>
            <person name="Savchenko A."/>
            <person name="Shiryaev A."/>
            <person name="Soop K."/>
            <person name="Spirin V."/>
            <person name="Szebenyi C."/>
            <person name="Tomsovsky M."/>
            <person name="Tulloss R.E."/>
            <person name="Uehling J."/>
            <person name="Grigoriev I.V."/>
            <person name="Vagvolgyi C."/>
            <person name="Papp T."/>
            <person name="Martin F.M."/>
            <person name="Miettinen O."/>
            <person name="Hibbett D.S."/>
            <person name="Nagy L.G."/>
        </authorList>
    </citation>
    <scope>NUCLEOTIDE SEQUENCE [LARGE SCALE GENOMIC DNA]</scope>
    <source>
        <strain evidence="3 4">CBS 166.37</strain>
    </source>
</reference>
<dbReference type="AlphaFoldDB" id="A0A5C3LHV8"/>
<feature type="compositionally biased region" description="Low complexity" evidence="1">
    <location>
        <begin position="667"/>
        <end position="689"/>
    </location>
</feature>
<organism evidence="3 4">
    <name type="scientific">Crucibulum laeve</name>
    <dbReference type="NCBI Taxonomy" id="68775"/>
    <lineage>
        <taxon>Eukaryota</taxon>
        <taxon>Fungi</taxon>
        <taxon>Dikarya</taxon>
        <taxon>Basidiomycota</taxon>
        <taxon>Agaricomycotina</taxon>
        <taxon>Agaricomycetes</taxon>
        <taxon>Agaricomycetidae</taxon>
        <taxon>Agaricales</taxon>
        <taxon>Agaricineae</taxon>
        <taxon>Nidulariaceae</taxon>
        <taxon>Crucibulum</taxon>
    </lineage>
</organism>
<evidence type="ECO:0000256" key="2">
    <source>
        <dbReference type="SAM" id="Phobius"/>
    </source>
</evidence>
<evidence type="ECO:0000256" key="1">
    <source>
        <dbReference type="SAM" id="MobiDB-lite"/>
    </source>
</evidence>
<keyword evidence="2" id="KW-1133">Transmembrane helix</keyword>
<protein>
    <recommendedName>
        <fullName evidence="5">WW domain-containing protein</fullName>
    </recommendedName>
</protein>
<keyword evidence="2" id="KW-0812">Transmembrane</keyword>
<name>A0A5C3LHV8_9AGAR</name>
<dbReference type="EMBL" id="ML213667">
    <property type="protein sequence ID" value="TFK32674.1"/>
    <property type="molecule type" value="Genomic_DNA"/>
</dbReference>
<keyword evidence="2" id="KW-0472">Membrane</keyword>
<evidence type="ECO:0000313" key="3">
    <source>
        <dbReference type="EMBL" id="TFK32674.1"/>
    </source>
</evidence>
<evidence type="ECO:0000313" key="4">
    <source>
        <dbReference type="Proteomes" id="UP000308652"/>
    </source>
</evidence>
<evidence type="ECO:0008006" key="5">
    <source>
        <dbReference type="Google" id="ProtNLM"/>
    </source>
</evidence>
<feature type="region of interest" description="Disordered" evidence="1">
    <location>
        <begin position="658"/>
        <end position="689"/>
    </location>
</feature>
<dbReference type="Proteomes" id="UP000308652">
    <property type="component" value="Unassembled WGS sequence"/>
</dbReference>
<keyword evidence="4" id="KW-1185">Reference proteome</keyword>
<accession>A0A5C3LHV8</accession>